<accession>A0A554JCP2</accession>
<dbReference type="Gene3D" id="3.40.50.720">
    <property type="entry name" value="NAD(P)-binding Rossmann-like Domain"/>
    <property type="match status" value="1"/>
</dbReference>
<protein>
    <submittedName>
        <fullName evidence="9">Undecaprenyl-phosphate glucose phosphotransferase</fullName>
    </submittedName>
</protein>
<keyword evidence="4 7" id="KW-0812">Transmembrane</keyword>
<name>A0A554JCP2_9BACT</name>
<evidence type="ECO:0000256" key="7">
    <source>
        <dbReference type="SAM" id="Phobius"/>
    </source>
</evidence>
<comment type="subcellular location">
    <subcellularLocation>
        <location evidence="1">Membrane</location>
        <topology evidence="1">Multi-pass membrane protein</topology>
    </subcellularLocation>
</comment>
<evidence type="ECO:0000256" key="5">
    <source>
        <dbReference type="ARBA" id="ARBA00022989"/>
    </source>
</evidence>
<feature type="transmembrane region" description="Helical" evidence="7">
    <location>
        <begin position="108"/>
        <end position="131"/>
    </location>
</feature>
<feature type="domain" description="Bacterial sugar transferase" evidence="8">
    <location>
        <begin position="266"/>
        <end position="467"/>
    </location>
</feature>
<dbReference type="AlphaFoldDB" id="A0A554JCP2"/>
<dbReference type="PANTHER" id="PTHR30576:SF0">
    <property type="entry name" value="UNDECAPRENYL-PHOSPHATE N-ACETYLGALACTOSAMINYL 1-PHOSPHATE TRANSFERASE-RELATED"/>
    <property type="match status" value="1"/>
</dbReference>
<keyword evidence="6 7" id="KW-0472">Membrane</keyword>
<comment type="similarity">
    <text evidence="2">Belongs to the bacterial sugar transferase family.</text>
</comment>
<feature type="transmembrane region" description="Helical" evidence="7">
    <location>
        <begin position="271"/>
        <end position="292"/>
    </location>
</feature>
<evidence type="ECO:0000256" key="4">
    <source>
        <dbReference type="ARBA" id="ARBA00022692"/>
    </source>
</evidence>
<dbReference type="Proteomes" id="UP000319613">
    <property type="component" value="Unassembled WGS sequence"/>
</dbReference>
<dbReference type="PANTHER" id="PTHR30576">
    <property type="entry name" value="COLANIC BIOSYNTHESIS UDP-GLUCOSE LIPID CARRIER TRANSFERASE"/>
    <property type="match status" value="1"/>
</dbReference>
<dbReference type="Pfam" id="PF13727">
    <property type="entry name" value="CoA_binding_3"/>
    <property type="match status" value="1"/>
</dbReference>
<keyword evidence="3 9" id="KW-0808">Transferase</keyword>
<dbReference type="GO" id="GO:0016020">
    <property type="term" value="C:membrane"/>
    <property type="evidence" value="ECO:0007669"/>
    <property type="project" value="UniProtKB-SubCell"/>
</dbReference>
<evidence type="ECO:0000259" key="8">
    <source>
        <dbReference type="Pfam" id="PF02397"/>
    </source>
</evidence>
<dbReference type="Pfam" id="PF02397">
    <property type="entry name" value="Bac_transf"/>
    <property type="match status" value="1"/>
</dbReference>
<evidence type="ECO:0000256" key="2">
    <source>
        <dbReference type="ARBA" id="ARBA00006464"/>
    </source>
</evidence>
<dbReference type="GO" id="GO:0016780">
    <property type="term" value="F:phosphotransferase activity, for other substituted phosphate groups"/>
    <property type="evidence" value="ECO:0007669"/>
    <property type="project" value="TreeGrafter"/>
</dbReference>
<dbReference type="InterPro" id="IPR003362">
    <property type="entry name" value="Bact_transf"/>
</dbReference>
<evidence type="ECO:0000256" key="3">
    <source>
        <dbReference type="ARBA" id="ARBA00022679"/>
    </source>
</evidence>
<evidence type="ECO:0000313" key="9">
    <source>
        <dbReference type="EMBL" id="TSC66146.1"/>
    </source>
</evidence>
<evidence type="ECO:0000313" key="10">
    <source>
        <dbReference type="Proteomes" id="UP000319613"/>
    </source>
</evidence>
<sequence>MKRSELIFNILSIPVDITSLLLAGVMSFYIRLNLETYFPVLFKPDLKEFVLNLLAVIPILLVIFAFAGLYNLRGTRKFSTEFSRIVAAITIALLLIVFIFFFDQTFFNSRLIILIAWLVSIIVLVLARYILKKIQVALLKRGFGLHNLVVVGATQNQHPMLEQIRNDKNFGYEIVAEISDNQNVLEQLDQIYQKNKFEELLQADPSAPAYLNSQLLQFARQKGLTFNYLPDIFDVQRNHLETLTIDGMPVISIKNTPLTGWGSVVKRIFDILLSLLSLIITSPFFLVIALAIKIDSKGKVFYAAPRGGHKKDFTFYKFRTMYSHLSVGQEYGGKEAEKIRQELWKVNARGGESGAFLKIKDDPRVTRVGKILRKTKLDEIPQFFNVLRGDMSMVGPRAHVIDEVDRYRDQYRRIFSIKPGIFGLSQIAQISWPDLPFDEEIKLNTYYIENWSVWLDIQILAKSFYYIFLGKKNIADY</sequence>
<dbReference type="InterPro" id="IPR017475">
    <property type="entry name" value="EPS_sugar_tfrase"/>
</dbReference>
<comment type="caution">
    <text evidence="9">The sequence shown here is derived from an EMBL/GenBank/DDBJ whole genome shotgun (WGS) entry which is preliminary data.</text>
</comment>
<organism evidence="9 10">
    <name type="scientific">Candidatus Doudnabacteria bacterium Gr01-1014_77</name>
    <dbReference type="NCBI Taxonomy" id="2017133"/>
    <lineage>
        <taxon>Bacteria</taxon>
        <taxon>Candidatus Doudnaibacteriota</taxon>
    </lineage>
</organism>
<feature type="transmembrane region" description="Helical" evidence="7">
    <location>
        <begin position="7"/>
        <end position="29"/>
    </location>
</feature>
<dbReference type="EMBL" id="VMFF01000013">
    <property type="protein sequence ID" value="TSC66146.1"/>
    <property type="molecule type" value="Genomic_DNA"/>
</dbReference>
<proteinExistence type="inferred from homology"/>
<dbReference type="NCBIfam" id="TIGR03025">
    <property type="entry name" value="EPS_sugtrans"/>
    <property type="match status" value="1"/>
</dbReference>
<evidence type="ECO:0000256" key="1">
    <source>
        <dbReference type="ARBA" id="ARBA00004141"/>
    </source>
</evidence>
<feature type="transmembrane region" description="Helical" evidence="7">
    <location>
        <begin position="82"/>
        <end position="102"/>
    </location>
</feature>
<evidence type="ECO:0000256" key="6">
    <source>
        <dbReference type="ARBA" id="ARBA00023136"/>
    </source>
</evidence>
<feature type="transmembrane region" description="Helical" evidence="7">
    <location>
        <begin position="49"/>
        <end position="70"/>
    </location>
</feature>
<reference evidence="9 10" key="1">
    <citation type="submission" date="2017-07" db="EMBL/GenBank/DDBJ databases">
        <title>Mechanisms for carbon and nitrogen cycling indicate functional differentiation within the Candidate Phyla Radiation.</title>
        <authorList>
            <person name="Danczak R.E."/>
            <person name="Johnston M.D."/>
            <person name="Kenah C."/>
            <person name="Slattery M."/>
            <person name="Wrighton K.C."/>
            <person name="Wilkins M.J."/>
        </authorList>
    </citation>
    <scope>NUCLEOTIDE SEQUENCE [LARGE SCALE GENOMIC DNA]</scope>
    <source>
        <strain evidence="9">Gr01-1014_77</strain>
    </source>
</reference>
<keyword evidence="5 7" id="KW-1133">Transmembrane helix</keyword>
<gene>
    <name evidence="9" type="ORF">G01um101477_197</name>
</gene>